<evidence type="ECO:0000313" key="3">
    <source>
        <dbReference type="EMBL" id="CAH1112087.1"/>
    </source>
</evidence>
<dbReference type="PROSITE" id="PS50157">
    <property type="entry name" value="ZINC_FINGER_C2H2_2"/>
    <property type="match status" value="1"/>
</dbReference>
<reference evidence="3" key="1">
    <citation type="submission" date="2022-01" db="EMBL/GenBank/DDBJ databases">
        <authorList>
            <person name="King R."/>
        </authorList>
    </citation>
    <scope>NUCLEOTIDE SEQUENCE</scope>
</reference>
<dbReference type="InterPro" id="IPR013087">
    <property type="entry name" value="Znf_C2H2_type"/>
</dbReference>
<organism evidence="3 4">
    <name type="scientific">Psylliodes chrysocephalus</name>
    <dbReference type="NCBI Taxonomy" id="3402493"/>
    <lineage>
        <taxon>Eukaryota</taxon>
        <taxon>Metazoa</taxon>
        <taxon>Ecdysozoa</taxon>
        <taxon>Arthropoda</taxon>
        <taxon>Hexapoda</taxon>
        <taxon>Insecta</taxon>
        <taxon>Pterygota</taxon>
        <taxon>Neoptera</taxon>
        <taxon>Endopterygota</taxon>
        <taxon>Coleoptera</taxon>
        <taxon>Polyphaga</taxon>
        <taxon>Cucujiformia</taxon>
        <taxon>Chrysomeloidea</taxon>
        <taxon>Chrysomelidae</taxon>
        <taxon>Galerucinae</taxon>
        <taxon>Alticini</taxon>
        <taxon>Psylliodes</taxon>
    </lineage>
</organism>
<dbReference type="GO" id="GO:0008270">
    <property type="term" value="F:zinc ion binding"/>
    <property type="evidence" value="ECO:0007669"/>
    <property type="project" value="UniProtKB-KW"/>
</dbReference>
<evidence type="ECO:0000313" key="4">
    <source>
        <dbReference type="Proteomes" id="UP001153636"/>
    </source>
</evidence>
<gene>
    <name evidence="3" type="ORF">PSYICH_LOCUS12155</name>
</gene>
<sequence>MVVSCSSCSLAFSTQSSLNRHLKSYHNVLNNIISYDYKVWNSKCNECLCSFKFIKDLRNHLIEKHNYQVETVAQEFESLEDFNIWLSTEEESNNVQYVKARGQKKDVQYYNCNRSITSKHDKQSLKRPLKSQGSCKIETTCISQIKVDNNKDKILVTYYKTHYNHEIDVQHLRILSKDRTDIGVKLKSGVSVSRILNDIRDNISGTQLKRCDIITRKDIHNIKTAFNINCEEEGRRHTDDVISIDLWIQEQESCDTNCVLFYKKQGVDMGVLDKDDFCLIIMSKSQ</sequence>
<keyword evidence="1" id="KW-0863">Zinc-finger</keyword>
<dbReference type="SMART" id="SM00355">
    <property type="entry name" value="ZnF_C2H2"/>
    <property type="match status" value="2"/>
</dbReference>
<evidence type="ECO:0000256" key="1">
    <source>
        <dbReference type="PROSITE-ProRule" id="PRU00042"/>
    </source>
</evidence>
<dbReference type="OrthoDB" id="6426693at2759"/>
<protein>
    <recommendedName>
        <fullName evidence="2">C2H2-type domain-containing protein</fullName>
    </recommendedName>
</protein>
<keyword evidence="1" id="KW-0479">Metal-binding</keyword>
<keyword evidence="4" id="KW-1185">Reference proteome</keyword>
<dbReference type="PROSITE" id="PS00028">
    <property type="entry name" value="ZINC_FINGER_C2H2_1"/>
    <property type="match status" value="2"/>
</dbReference>
<dbReference type="PANTHER" id="PTHR33936">
    <property type="entry name" value="PROTEIN CBG17840"/>
    <property type="match status" value="1"/>
</dbReference>
<dbReference type="EMBL" id="OV651818">
    <property type="protein sequence ID" value="CAH1112087.1"/>
    <property type="molecule type" value="Genomic_DNA"/>
</dbReference>
<accession>A0A9P0GIK1</accession>
<dbReference type="Pfam" id="PF13912">
    <property type="entry name" value="zf-C2H2_6"/>
    <property type="match status" value="1"/>
</dbReference>
<dbReference type="InterPro" id="IPR052797">
    <property type="entry name" value="RegFact_GeneExpr_CellDeath"/>
</dbReference>
<dbReference type="Proteomes" id="UP001153636">
    <property type="component" value="Chromosome 6"/>
</dbReference>
<dbReference type="AlphaFoldDB" id="A0A9P0GIK1"/>
<dbReference type="Gene3D" id="3.30.160.60">
    <property type="entry name" value="Classic Zinc Finger"/>
    <property type="match status" value="1"/>
</dbReference>
<dbReference type="PANTHER" id="PTHR33936:SF24">
    <property type="entry name" value="C2H2-TYPE DOMAIN-CONTAINING PROTEIN"/>
    <property type="match status" value="1"/>
</dbReference>
<keyword evidence="1" id="KW-0862">Zinc</keyword>
<feature type="non-terminal residue" evidence="3">
    <location>
        <position position="286"/>
    </location>
</feature>
<feature type="domain" description="C2H2-type" evidence="2">
    <location>
        <begin position="3"/>
        <end position="26"/>
    </location>
</feature>
<evidence type="ECO:0000259" key="2">
    <source>
        <dbReference type="PROSITE" id="PS50157"/>
    </source>
</evidence>
<name>A0A9P0GIK1_9CUCU</name>
<proteinExistence type="predicted"/>